<evidence type="ECO:0000313" key="3">
    <source>
        <dbReference type="Proteomes" id="UP000307440"/>
    </source>
</evidence>
<dbReference type="InterPro" id="IPR011009">
    <property type="entry name" value="Kinase-like_dom_sf"/>
</dbReference>
<dbReference type="Gene3D" id="3.90.1200.10">
    <property type="match status" value="1"/>
</dbReference>
<organism evidence="2 3">
    <name type="scientific">Coprinopsis marcescibilis</name>
    <name type="common">Agaric fungus</name>
    <name type="synonym">Psathyrella marcescibilis</name>
    <dbReference type="NCBI Taxonomy" id="230819"/>
    <lineage>
        <taxon>Eukaryota</taxon>
        <taxon>Fungi</taxon>
        <taxon>Dikarya</taxon>
        <taxon>Basidiomycota</taxon>
        <taxon>Agaricomycotina</taxon>
        <taxon>Agaricomycetes</taxon>
        <taxon>Agaricomycetidae</taxon>
        <taxon>Agaricales</taxon>
        <taxon>Agaricineae</taxon>
        <taxon>Psathyrellaceae</taxon>
        <taxon>Coprinopsis</taxon>
    </lineage>
</organism>
<comment type="similarity">
    <text evidence="1">Belongs to the choline/ethanolamine kinase family.</text>
</comment>
<dbReference type="Proteomes" id="UP000307440">
    <property type="component" value="Unassembled WGS sequence"/>
</dbReference>
<gene>
    <name evidence="2" type="ORF">FA15DRAFT_670799</name>
</gene>
<dbReference type="Pfam" id="PF01633">
    <property type="entry name" value="Choline_kinase"/>
    <property type="match status" value="1"/>
</dbReference>
<keyword evidence="2" id="KW-0808">Transferase</keyword>
<keyword evidence="2" id="KW-0418">Kinase</keyword>
<dbReference type="GO" id="GO:0004103">
    <property type="term" value="F:choline kinase activity"/>
    <property type="evidence" value="ECO:0007669"/>
    <property type="project" value="TreeGrafter"/>
</dbReference>
<evidence type="ECO:0000313" key="2">
    <source>
        <dbReference type="EMBL" id="TFK23080.1"/>
    </source>
</evidence>
<dbReference type="CDD" id="cd05157">
    <property type="entry name" value="ETNK_euk"/>
    <property type="match status" value="1"/>
</dbReference>
<dbReference type="GO" id="GO:0004305">
    <property type="term" value="F:ethanolamine kinase activity"/>
    <property type="evidence" value="ECO:0007669"/>
    <property type="project" value="TreeGrafter"/>
</dbReference>
<dbReference type="STRING" id="230819.A0A5C3KR58"/>
<evidence type="ECO:0000256" key="1">
    <source>
        <dbReference type="ARBA" id="ARBA00038211"/>
    </source>
</evidence>
<dbReference type="GO" id="GO:0006646">
    <property type="term" value="P:phosphatidylethanolamine biosynthetic process"/>
    <property type="evidence" value="ECO:0007669"/>
    <property type="project" value="TreeGrafter"/>
</dbReference>
<dbReference type="SUPFAM" id="SSF56112">
    <property type="entry name" value="Protein kinase-like (PK-like)"/>
    <property type="match status" value="1"/>
</dbReference>
<proteinExistence type="inferred from homology"/>
<protein>
    <submittedName>
        <fullName evidence="2">Protein kinase subdomain-containing protein PKL/CAK/ChoK</fullName>
    </submittedName>
</protein>
<reference evidence="2 3" key="1">
    <citation type="journal article" date="2019" name="Nat. Ecol. Evol.">
        <title>Megaphylogeny resolves global patterns of mushroom evolution.</title>
        <authorList>
            <person name="Varga T."/>
            <person name="Krizsan K."/>
            <person name="Foldi C."/>
            <person name="Dima B."/>
            <person name="Sanchez-Garcia M."/>
            <person name="Sanchez-Ramirez S."/>
            <person name="Szollosi G.J."/>
            <person name="Szarkandi J.G."/>
            <person name="Papp V."/>
            <person name="Albert L."/>
            <person name="Andreopoulos W."/>
            <person name="Angelini C."/>
            <person name="Antonin V."/>
            <person name="Barry K.W."/>
            <person name="Bougher N.L."/>
            <person name="Buchanan P."/>
            <person name="Buyck B."/>
            <person name="Bense V."/>
            <person name="Catcheside P."/>
            <person name="Chovatia M."/>
            <person name="Cooper J."/>
            <person name="Damon W."/>
            <person name="Desjardin D."/>
            <person name="Finy P."/>
            <person name="Geml J."/>
            <person name="Haridas S."/>
            <person name="Hughes K."/>
            <person name="Justo A."/>
            <person name="Karasinski D."/>
            <person name="Kautmanova I."/>
            <person name="Kiss B."/>
            <person name="Kocsube S."/>
            <person name="Kotiranta H."/>
            <person name="LaButti K.M."/>
            <person name="Lechner B.E."/>
            <person name="Liimatainen K."/>
            <person name="Lipzen A."/>
            <person name="Lukacs Z."/>
            <person name="Mihaltcheva S."/>
            <person name="Morgado L.N."/>
            <person name="Niskanen T."/>
            <person name="Noordeloos M.E."/>
            <person name="Ohm R.A."/>
            <person name="Ortiz-Santana B."/>
            <person name="Ovrebo C."/>
            <person name="Racz N."/>
            <person name="Riley R."/>
            <person name="Savchenko A."/>
            <person name="Shiryaev A."/>
            <person name="Soop K."/>
            <person name="Spirin V."/>
            <person name="Szebenyi C."/>
            <person name="Tomsovsky M."/>
            <person name="Tulloss R.E."/>
            <person name="Uehling J."/>
            <person name="Grigoriev I.V."/>
            <person name="Vagvolgyi C."/>
            <person name="Papp T."/>
            <person name="Martin F.M."/>
            <person name="Miettinen O."/>
            <person name="Hibbett D.S."/>
            <person name="Nagy L.G."/>
        </authorList>
    </citation>
    <scope>NUCLEOTIDE SEQUENCE [LARGE SCALE GENOMIC DNA]</scope>
    <source>
        <strain evidence="2 3">CBS 121175</strain>
    </source>
</reference>
<accession>A0A5C3KR58</accession>
<dbReference type="PANTHER" id="PTHR22603:SF93">
    <property type="entry name" value="RE24176P"/>
    <property type="match status" value="1"/>
</dbReference>
<dbReference type="Gene3D" id="3.30.200.20">
    <property type="entry name" value="Phosphorylase Kinase, domain 1"/>
    <property type="match status" value="1"/>
</dbReference>
<dbReference type="EMBL" id="ML210225">
    <property type="protein sequence ID" value="TFK23080.1"/>
    <property type="molecule type" value="Genomic_DNA"/>
</dbReference>
<dbReference type="AlphaFoldDB" id="A0A5C3KR58"/>
<dbReference type="PANTHER" id="PTHR22603">
    <property type="entry name" value="CHOLINE/ETHANOALAMINE KINASE"/>
    <property type="match status" value="1"/>
</dbReference>
<sequence length="446" mass="50117">MSPIISVPSPTNSVSGSRTCSTGSVSGLTGLLIGASSSSLNLPEGPVEPVKAEGIPHVKLRLEARQYKTPEFASRLLGVASTLKVQNWNDKTIKSENLIIRRISGALTNAVFYVYCRDSQTVPKLLLRIYGASSAALISRPRELHILHKLSSIYHIGPIVYGTFENGRLEEYFESTTLTADDIRDPTISRWIGARMAEFHSVDISVVSPPSDASPSGWGMSLKTTVSSWMSPAQEVLALPAINPTDRQELDLARFDKEWKIYMHWVSRIQDKHSGSNIVFAHNDTQYGNLLRLSDTIKVADEHRQLIVVDFEYAGPNPAAYDIANHFHERTANYHGPTPHLLDRSRYPTFAERRNFYSAYIHHSTMLGEDTTFEKSEFEQLIAALDYQVRIWSPASHAMWAIWGIVQAREDAENNVQEAEFDYIGYAKGRMAYFRQEILELGVVQR</sequence>
<name>A0A5C3KR58_COPMA</name>
<keyword evidence="3" id="KW-1185">Reference proteome</keyword>
<dbReference type="GO" id="GO:0005737">
    <property type="term" value="C:cytoplasm"/>
    <property type="evidence" value="ECO:0007669"/>
    <property type="project" value="TreeGrafter"/>
</dbReference>
<dbReference type="OrthoDB" id="10267235at2759"/>